<keyword evidence="8" id="KW-0805">Transcription regulation</keyword>
<proteinExistence type="inferred from homology"/>
<keyword evidence="4" id="KW-0678">Repressor</keyword>
<dbReference type="EMBL" id="PXVD01000011">
    <property type="protein sequence ID" value="MDJ1371294.1"/>
    <property type="molecule type" value="Genomic_DNA"/>
</dbReference>
<dbReference type="SUPFAM" id="SSF46785">
    <property type="entry name" value="Winged helix' DNA-binding domain"/>
    <property type="match status" value="1"/>
</dbReference>
<evidence type="ECO:0000256" key="10">
    <source>
        <dbReference type="ARBA" id="ARBA00023163"/>
    </source>
</evidence>
<dbReference type="CDD" id="cd07153">
    <property type="entry name" value="Fur_like"/>
    <property type="match status" value="1"/>
</dbReference>
<evidence type="ECO:0000313" key="11">
    <source>
        <dbReference type="EMBL" id="MDJ1371294.1"/>
    </source>
</evidence>
<keyword evidence="12" id="KW-1185">Reference proteome</keyword>
<keyword evidence="7" id="KW-0408">Iron</keyword>
<reference evidence="11" key="2">
    <citation type="journal article" date="2022" name="Sci. Rep.">
        <title>In silico prediction of the enzymes involved in the degradation of the herbicide molinate by Gulosibacter molinativorax ON4T.</title>
        <authorList>
            <person name="Lopes A.R."/>
            <person name="Bunin E."/>
            <person name="Viana A.T."/>
            <person name="Froufe H."/>
            <person name="Munoz-Merida A."/>
            <person name="Pinho D."/>
            <person name="Figueiredo J."/>
            <person name="Barroso C."/>
            <person name="Vaz-Moreira I."/>
            <person name="Bellanger X."/>
            <person name="Egas C."/>
            <person name="Nunes O.C."/>
        </authorList>
    </citation>
    <scope>NUCLEOTIDE SEQUENCE</scope>
    <source>
        <strain evidence="11">ON4</strain>
    </source>
</reference>
<dbReference type="PANTHER" id="PTHR33202">
    <property type="entry name" value="ZINC UPTAKE REGULATION PROTEIN"/>
    <property type="match status" value="1"/>
</dbReference>
<protein>
    <submittedName>
        <fullName evidence="11">Transcriptional repressor</fullName>
    </submittedName>
</protein>
<evidence type="ECO:0000313" key="12">
    <source>
        <dbReference type="Proteomes" id="UP001170379"/>
    </source>
</evidence>
<comment type="subcellular location">
    <subcellularLocation>
        <location evidence="1">Cytoplasm</location>
    </subcellularLocation>
</comment>
<dbReference type="InterPro" id="IPR036390">
    <property type="entry name" value="WH_DNA-bd_sf"/>
</dbReference>
<dbReference type="Proteomes" id="UP001170379">
    <property type="component" value="Unassembled WGS sequence"/>
</dbReference>
<evidence type="ECO:0000256" key="6">
    <source>
        <dbReference type="ARBA" id="ARBA00022833"/>
    </source>
</evidence>
<reference evidence="11" key="1">
    <citation type="submission" date="2018-03" db="EMBL/GenBank/DDBJ databases">
        <authorList>
            <person name="Nunes O.C."/>
            <person name="Lopes A.R."/>
            <person name="Froufe H."/>
            <person name="Munoz-Merida A."/>
            <person name="Barroso C."/>
            <person name="Egas C."/>
        </authorList>
    </citation>
    <scope>NUCLEOTIDE SEQUENCE</scope>
    <source>
        <strain evidence="11">ON4</strain>
    </source>
</reference>
<evidence type="ECO:0000256" key="2">
    <source>
        <dbReference type="ARBA" id="ARBA00007957"/>
    </source>
</evidence>
<evidence type="ECO:0000256" key="9">
    <source>
        <dbReference type="ARBA" id="ARBA00023125"/>
    </source>
</evidence>
<comment type="similarity">
    <text evidence="2">Belongs to the Fur family.</text>
</comment>
<dbReference type="Gene3D" id="3.30.1490.190">
    <property type="match status" value="1"/>
</dbReference>
<gene>
    <name evidence="11" type="ORF">C7K25_07925</name>
</gene>
<keyword evidence="3" id="KW-0963">Cytoplasm</keyword>
<dbReference type="Gene3D" id="1.10.10.10">
    <property type="entry name" value="Winged helix-like DNA-binding domain superfamily/Winged helix DNA-binding domain"/>
    <property type="match status" value="1"/>
</dbReference>
<sequence length="139" mass="15045">MISWTDRLRAAGLRVTSRRLALLEALDAHPHASVDEVFQHTAALVPSLTKQAVYVSLDDFVASGLIRRLDGSPARYETRTADNHHHLICDDCGKIIDVDCAVGEAPCLIPGHAEGFNIRVAEVVYRGQCPECAALAIAS</sequence>
<dbReference type="InterPro" id="IPR036388">
    <property type="entry name" value="WH-like_DNA-bd_sf"/>
</dbReference>
<dbReference type="InterPro" id="IPR043135">
    <property type="entry name" value="Fur_C"/>
</dbReference>
<evidence type="ECO:0000256" key="4">
    <source>
        <dbReference type="ARBA" id="ARBA00022491"/>
    </source>
</evidence>
<keyword evidence="9" id="KW-0238">DNA-binding</keyword>
<evidence type="ECO:0000256" key="1">
    <source>
        <dbReference type="ARBA" id="ARBA00004496"/>
    </source>
</evidence>
<keyword evidence="10" id="KW-0804">Transcription</keyword>
<dbReference type="InterPro" id="IPR002481">
    <property type="entry name" value="FUR"/>
</dbReference>
<organism evidence="11 12">
    <name type="scientific">Gulosibacter molinativorax</name>
    <dbReference type="NCBI Taxonomy" id="256821"/>
    <lineage>
        <taxon>Bacteria</taxon>
        <taxon>Bacillati</taxon>
        <taxon>Actinomycetota</taxon>
        <taxon>Actinomycetes</taxon>
        <taxon>Micrococcales</taxon>
        <taxon>Microbacteriaceae</taxon>
        <taxon>Gulosibacter</taxon>
    </lineage>
</organism>
<evidence type="ECO:0000256" key="8">
    <source>
        <dbReference type="ARBA" id="ARBA00023015"/>
    </source>
</evidence>
<accession>A0ABT7C946</accession>
<name>A0ABT7C946_9MICO</name>
<keyword evidence="6" id="KW-0862">Zinc</keyword>
<evidence type="ECO:0000256" key="5">
    <source>
        <dbReference type="ARBA" id="ARBA00022723"/>
    </source>
</evidence>
<comment type="caution">
    <text evidence="11">The sequence shown here is derived from an EMBL/GenBank/DDBJ whole genome shotgun (WGS) entry which is preliminary data.</text>
</comment>
<evidence type="ECO:0000256" key="3">
    <source>
        <dbReference type="ARBA" id="ARBA00022490"/>
    </source>
</evidence>
<dbReference type="PANTHER" id="PTHR33202:SF18">
    <property type="entry name" value="TRANSCRIPTIONAL REGULATOR FURA"/>
    <property type="match status" value="1"/>
</dbReference>
<evidence type="ECO:0000256" key="7">
    <source>
        <dbReference type="ARBA" id="ARBA00023004"/>
    </source>
</evidence>
<dbReference type="Pfam" id="PF01475">
    <property type="entry name" value="FUR"/>
    <property type="match status" value="1"/>
</dbReference>
<keyword evidence="5" id="KW-0479">Metal-binding</keyword>